<name>A0A224Y1E0_9HEMI</name>
<sequence>MSPDFLVATFVVLIASSYSFSNAHNSPKIASKSTSCVSSIFAMEYLKLSILGTLRSEDKGLPSFAGCF</sequence>
<evidence type="ECO:0000313" key="2">
    <source>
        <dbReference type="EMBL" id="JAW16308.1"/>
    </source>
</evidence>
<reference evidence="2" key="1">
    <citation type="journal article" date="2018" name="PLoS Negl. Trop. Dis.">
        <title>An insight into the salivary gland and fat body transcriptome of Panstrongylus lignarius (Hemiptera: Heteroptera), the main vector of Chagas disease in Peru.</title>
        <authorList>
            <person name="Nevoa J.C."/>
            <person name="Mendes M.T."/>
            <person name="da Silva M.V."/>
            <person name="Soares S.C."/>
            <person name="Oliveira C.J.F."/>
            <person name="Ribeiro J.M.C."/>
        </authorList>
    </citation>
    <scope>NUCLEOTIDE SEQUENCE</scope>
</reference>
<feature type="signal peptide" evidence="1">
    <location>
        <begin position="1"/>
        <end position="19"/>
    </location>
</feature>
<dbReference type="EMBL" id="GFTR01000118">
    <property type="protein sequence ID" value="JAW16308.1"/>
    <property type="molecule type" value="Transcribed_RNA"/>
</dbReference>
<dbReference type="AlphaFoldDB" id="A0A224Y1E0"/>
<proteinExistence type="predicted"/>
<organism evidence="2">
    <name type="scientific">Panstrongylus lignarius</name>
    <dbReference type="NCBI Taxonomy" id="156445"/>
    <lineage>
        <taxon>Eukaryota</taxon>
        <taxon>Metazoa</taxon>
        <taxon>Ecdysozoa</taxon>
        <taxon>Arthropoda</taxon>
        <taxon>Hexapoda</taxon>
        <taxon>Insecta</taxon>
        <taxon>Pterygota</taxon>
        <taxon>Neoptera</taxon>
        <taxon>Paraneoptera</taxon>
        <taxon>Hemiptera</taxon>
        <taxon>Heteroptera</taxon>
        <taxon>Panheteroptera</taxon>
        <taxon>Cimicomorpha</taxon>
        <taxon>Reduviidae</taxon>
        <taxon>Triatominae</taxon>
        <taxon>Panstrongylus</taxon>
    </lineage>
</organism>
<keyword evidence="1" id="KW-0732">Signal</keyword>
<protein>
    <submittedName>
        <fullName evidence="2">Putative secreted protein</fullName>
    </submittedName>
</protein>
<evidence type="ECO:0000256" key="1">
    <source>
        <dbReference type="SAM" id="SignalP"/>
    </source>
</evidence>
<accession>A0A224Y1E0</accession>
<feature type="chain" id="PRO_5013053216" evidence="1">
    <location>
        <begin position="20"/>
        <end position="68"/>
    </location>
</feature>